<reference evidence="12 13" key="1">
    <citation type="journal article" date="2007" name="Appl. Environ. Microbiol.">
        <title>Rhizobial factors required for stem nodule maturation and maintenance in Sesbania rostrata-Azorhizobium caulinodans ORS571 symbiosis.</title>
        <authorList>
            <person name="Suzuki S."/>
            <person name="Aono T."/>
            <person name="Lee KB."/>
            <person name="Suzuki T."/>
            <person name="Liu CT."/>
            <person name="Miwa H."/>
            <person name="Wakao S."/>
            <person name="Iki T."/>
            <person name="Oyaizu H."/>
        </authorList>
    </citation>
    <scope>NUCLEOTIDE SEQUENCE [LARGE SCALE GENOMIC DNA]</scope>
    <source>
        <strain evidence="13">ATCC 43989 / DSM 5975 / JCM 20966 / LMG 6465 / NBRC 14845 / NCIMB 13405 / ORS 571</strain>
    </source>
</reference>
<name>A8HY37_AZOC5</name>
<dbReference type="Pfam" id="PF00999">
    <property type="entry name" value="Na_H_Exchanger"/>
    <property type="match status" value="1"/>
</dbReference>
<dbReference type="GO" id="GO:0005886">
    <property type="term" value="C:plasma membrane"/>
    <property type="evidence" value="ECO:0007669"/>
    <property type="project" value="UniProtKB-SubCell"/>
</dbReference>
<keyword evidence="5" id="KW-0633">Potassium transport</keyword>
<dbReference type="NCBIfam" id="NF003714">
    <property type="entry name" value="PRK05326.1-1"/>
    <property type="match status" value="1"/>
</dbReference>
<feature type="transmembrane region" description="Helical" evidence="10">
    <location>
        <begin position="6"/>
        <end position="28"/>
    </location>
</feature>
<evidence type="ECO:0000313" key="13">
    <source>
        <dbReference type="Proteomes" id="UP000000270"/>
    </source>
</evidence>
<dbReference type="eggNOG" id="COG3263">
    <property type="taxonomic scope" value="Bacteria"/>
</dbReference>
<dbReference type="KEGG" id="azc:AZC_1572"/>
<protein>
    <submittedName>
        <fullName evidence="12">Putative Na+/H+ antiporter</fullName>
    </submittedName>
</protein>
<evidence type="ECO:0000256" key="1">
    <source>
        <dbReference type="ARBA" id="ARBA00004651"/>
    </source>
</evidence>
<feature type="transmembrane region" description="Helical" evidence="10">
    <location>
        <begin position="123"/>
        <end position="142"/>
    </location>
</feature>
<feature type="transmembrane region" description="Helical" evidence="10">
    <location>
        <begin position="198"/>
        <end position="216"/>
    </location>
</feature>
<sequence length="598" mass="63285">MGTVFLSDLVLLVGSALVLLGTVSSLLAARFGAPILLVFLLLGILAGEAGPGQIHFSDYWATYMVGSAALAVILFDGGLRMRASTMRGAVVPAVILSTVGVMLTAGLVALAALPLLGLPPLESLLVGAIVASTDAAAVLFLVRAQGLRLGRRVGAVIEIESATNDPAAVFLTVTLVELLASGAGNPGWALTVGLVQQMVLGAALGVAGGFGLAFVLNRLDLPGGLHPALVVAAAVLIYAATAMLHGSGFLAVYLAGLVLGNRPVRAIASITSFHDTVTWLCQIVMFVMLGLLLSPSRMVQYLPPALLIAAFLVLVGRPVAVFLCLWPFRFNWREKAFISWAGLRGAVSIFLATIPMLAQLPNAEAYFNVAFVVVLVSLILHGWSLVFAARRLDVALAEPAREAKRFEIDLPGQSEHELVAYPVTGDTLAISSGLLPLWARLVFVVRRGQVLSPQEAGVLKSGDYAYILAPPRRVHRLDPLFMPEERVPSETVAGFPFSGEVMVGDVADLYGLSVPQDERAVSIADTFADRSDERPLPGMRFPLGNAAMEALEVEEGRVTQAALRFETLGEEGDSLLTRVRRQIRRRAATAEEGASPGP</sequence>
<dbReference type="AlphaFoldDB" id="A8HY37"/>
<dbReference type="PANTHER" id="PTHR32507">
    <property type="entry name" value="NA(+)/H(+) ANTIPORTER 1"/>
    <property type="match status" value="1"/>
</dbReference>
<evidence type="ECO:0000256" key="3">
    <source>
        <dbReference type="ARBA" id="ARBA00022449"/>
    </source>
</evidence>
<dbReference type="Proteomes" id="UP000000270">
    <property type="component" value="Chromosome"/>
</dbReference>
<keyword evidence="9 10" id="KW-0472">Membrane</keyword>
<evidence type="ECO:0000256" key="4">
    <source>
        <dbReference type="ARBA" id="ARBA00022475"/>
    </source>
</evidence>
<dbReference type="PANTHER" id="PTHR32507:SF7">
    <property type="entry name" value="K(+)_H(+) ANTIPORTER NHAP2"/>
    <property type="match status" value="1"/>
</dbReference>
<gene>
    <name evidence="12" type="ordered locus">AZC_1572</name>
</gene>
<evidence type="ECO:0000256" key="2">
    <source>
        <dbReference type="ARBA" id="ARBA00022448"/>
    </source>
</evidence>
<dbReference type="GO" id="GO:0006813">
    <property type="term" value="P:potassium ion transport"/>
    <property type="evidence" value="ECO:0007669"/>
    <property type="project" value="UniProtKB-KW"/>
</dbReference>
<reference evidence="13" key="2">
    <citation type="submission" date="2007-04" db="EMBL/GenBank/DDBJ databases">
        <title>Complete genome sequence of the nitrogen-fixing bacterium Azorhizobium caulinodans ORS571.</title>
        <authorList>
            <person name="Lee K.B."/>
            <person name="Backer P.D."/>
            <person name="Aono T."/>
            <person name="Liu C.T."/>
            <person name="Suzuki S."/>
            <person name="Suzuki T."/>
            <person name="Kaneko T."/>
            <person name="Yamada M."/>
            <person name="Tabata S."/>
            <person name="Kupfer D.M."/>
            <person name="Najar F.Z."/>
            <person name="Wiley G.B."/>
            <person name="Roe B."/>
            <person name="Binnewies T."/>
            <person name="Ussery D."/>
            <person name="Vereecke D."/>
            <person name="Gevers D."/>
            <person name="Holsters M."/>
            <person name="Oyaizu H."/>
        </authorList>
    </citation>
    <scope>NUCLEOTIDE SEQUENCE [LARGE SCALE GENOMIC DNA]</scope>
    <source>
        <strain evidence="13">ATCC 43989 / DSM 5975 / JCM 20966 / LMG 6465 / NBRC 14845 / NCIMB 13405 / ORS 571</strain>
    </source>
</reference>
<keyword evidence="13" id="KW-1185">Reference proteome</keyword>
<feature type="transmembrane region" description="Helical" evidence="10">
    <location>
        <begin position="35"/>
        <end position="54"/>
    </location>
</feature>
<comment type="subcellular location">
    <subcellularLocation>
        <location evidence="1">Cell membrane</location>
        <topology evidence="1">Multi-pass membrane protein</topology>
    </subcellularLocation>
</comment>
<feature type="transmembrane region" description="Helical" evidence="10">
    <location>
        <begin position="228"/>
        <end position="255"/>
    </location>
</feature>
<dbReference type="InterPro" id="IPR038770">
    <property type="entry name" value="Na+/solute_symporter_sf"/>
</dbReference>
<evidence type="ECO:0000256" key="10">
    <source>
        <dbReference type="SAM" id="Phobius"/>
    </source>
</evidence>
<proteinExistence type="predicted"/>
<reference evidence="12 13" key="5">
    <citation type="journal article" date="2010" name="Appl. Environ. Microbiol.">
        <title>phrR-like gene praR of Azorhizobium caulinodans ORS571 is essential for symbiosis with Sesbania rostrata and is involved in expression of reb genes.</title>
        <authorList>
            <person name="Akiba N."/>
            <person name="Aono T."/>
            <person name="Toyazaki H."/>
            <person name="Sato S."/>
            <person name="Oyaizu H."/>
        </authorList>
    </citation>
    <scope>NUCLEOTIDE SEQUENCE [LARGE SCALE GENOMIC DNA]</scope>
    <source>
        <strain evidence="13">ATCC 43989 / DSM 5975 / JCM 20966 / LMG 6465 / NBRC 14845 / NCIMB 13405 / ORS 571</strain>
    </source>
</reference>
<dbReference type="EMBL" id="AP009384">
    <property type="protein sequence ID" value="BAF87570.1"/>
    <property type="molecule type" value="Genomic_DNA"/>
</dbReference>
<feature type="transmembrane region" description="Helical" evidence="10">
    <location>
        <begin position="305"/>
        <end position="325"/>
    </location>
</feature>
<dbReference type="Gene3D" id="1.20.1530.20">
    <property type="match status" value="1"/>
</dbReference>
<dbReference type="NCBIfam" id="NF003716">
    <property type="entry name" value="PRK05326.1-3"/>
    <property type="match status" value="1"/>
</dbReference>
<evidence type="ECO:0000259" key="11">
    <source>
        <dbReference type="PROSITE" id="PS51202"/>
    </source>
</evidence>
<reference evidence="12 13" key="6">
    <citation type="journal article" date="2011" name="Appl. Environ. Microbiol.">
        <title>Involvement of the azorhizobial chromosome partition gene (parA) in the onset of bacteroid differentiation during Sesbania rostrata stem nodule development.</title>
        <authorList>
            <person name="Liu CT."/>
            <person name="Lee KB."/>
            <person name="Wang YS."/>
            <person name="Peng MH."/>
            <person name="Lee KT."/>
            <person name="Suzuki S."/>
            <person name="Suzuki T."/>
            <person name="Oyaizu H."/>
        </authorList>
    </citation>
    <scope>NUCLEOTIDE SEQUENCE [LARGE SCALE GENOMIC DNA]</scope>
    <source>
        <strain evidence="13">ATCC 43989 / DSM 5975 / JCM 20966 / LMG 6465 / NBRC 14845 / NCIMB 13405 / ORS 571</strain>
    </source>
</reference>
<evidence type="ECO:0000256" key="9">
    <source>
        <dbReference type="ARBA" id="ARBA00023136"/>
    </source>
</evidence>
<dbReference type="NCBIfam" id="NF003715">
    <property type="entry name" value="PRK05326.1-2"/>
    <property type="match status" value="1"/>
</dbReference>
<keyword evidence="5" id="KW-0630">Potassium</keyword>
<keyword evidence="3" id="KW-0050">Antiport</keyword>
<feature type="transmembrane region" description="Helical" evidence="10">
    <location>
        <begin position="91"/>
        <end position="117"/>
    </location>
</feature>
<dbReference type="PROSITE" id="PS51202">
    <property type="entry name" value="RCK_C"/>
    <property type="match status" value="1"/>
</dbReference>
<evidence type="ECO:0000256" key="8">
    <source>
        <dbReference type="ARBA" id="ARBA00023065"/>
    </source>
</evidence>
<evidence type="ECO:0000256" key="5">
    <source>
        <dbReference type="ARBA" id="ARBA00022538"/>
    </source>
</evidence>
<feature type="transmembrane region" description="Helical" evidence="10">
    <location>
        <begin position="337"/>
        <end position="360"/>
    </location>
</feature>
<organism evidence="12 13">
    <name type="scientific">Azorhizobium caulinodans (strain ATCC 43989 / DSM 5975 / JCM 20966 / LMG 6465 / NBRC 14845 / NCIMB 13405 / ORS 571)</name>
    <dbReference type="NCBI Taxonomy" id="438753"/>
    <lineage>
        <taxon>Bacteria</taxon>
        <taxon>Pseudomonadati</taxon>
        <taxon>Pseudomonadota</taxon>
        <taxon>Alphaproteobacteria</taxon>
        <taxon>Hyphomicrobiales</taxon>
        <taxon>Xanthobacteraceae</taxon>
        <taxon>Azorhizobium</taxon>
    </lineage>
</organism>
<keyword evidence="8" id="KW-0406">Ion transport</keyword>
<keyword evidence="7 10" id="KW-1133">Transmembrane helix</keyword>
<keyword evidence="2" id="KW-0813">Transport</keyword>
<dbReference type="GO" id="GO:0015297">
    <property type="term" value="F:antiporter activity"/>
    <property type="evidence" value="ECO:0007669"/>
    <property type="project" value="UniProtKB-KW"/>
</dbReference>
<keyword evidence="6 10" id="KW-0812">Transmembrane</keyword>
<dbReference type="RefSeq" id="WP_012170100.1">
    <property type="nucleotide sequence ID" value="NC_009937.1"/>
</dbReference>
<evidence type="ECO:0000256" key="7">
    <source>
        <dbReference type="ARBA" id="ARBA00022989"/>
    </source>
</evidence>
<dbReference type="HOGENOM" id="CLU_005912_9_2_5"/>
<dbReference type="InterPro" id="IPR006153">
    <property type="entry name" value="Cation/H_exchanger_TM"/>
</dbReference>
<dbReference type="STRING" id="438753.AZC_1572"/>
<dbReference type="GO" id="GO:1902600">
    <property type="term" value="P:proton transmembrane transport"/>
    <property type="evidence" value="ECO:0007669"/>
    <property type="project" value="InterPro"/>
</dbReference>
<keyword evidence="4" id="KW-1003">Cell membrane</keyword>
<feature type="domain" description="RCK C-terminal" evidence="11">
    <location>
        <begin position="405"/>
        <end position="483"/>
    </location>
</feature>
<dbReference type="GO" id="GO:0008324">
    <property type="term" value="F:monoatomic cation transmembrane transporter activity"/>
    <property type="evidence" value="ECO:0007669"/>
    <property type="project" value="InterPro"/>
</dbReference>
<feature type="transmembrane region" description="Helical" evidence="10">
    <location>
        <begin position="276"/>
        <end position="293"/>
    </location>
</feature>
<feature type="transmembrane region" description="Helical" evidence="10">
    <location>
        <begin position="60"/>
        <end position="79"/>
    </location>
</feature>
<reference evidence="12 13" key="3">
    <citation type="journal article" date="2008" name="BMC Genomics">
        <title>The genome of the versatile nitrogen fixer Azorhizobium caulinodans ORS571.</title>
        <authorList>
            <person name="Lee KB."/>
            <person name="Backer P.D."/>
            <person name="Aono T."/>
            <person name="Liu CT."/>
            <person name="Suzuki S."/>
            <person name="Suzuki T."/>
            <person name="Kaneko T."/>
            <person name="Yamada M."/>
            <person name="Tabata S."/>
            <person name="Kupfer D.M."/>
            <person name="Najar F.Z."/>
            <person name="Wiley G.B."/>
            <person name="Roe B."/>
            <person name="Binnewies T.T."/>
            <person name="Ussery D.W."/>
            <person name="D'Haeze W."/>
            <person name="Herder J.D."/>
            <person name="Gevers D."/>
            <person name="Vereecke D."/>
            <person name="Holsters M."/>
            <person name="Oyaizu H."/>
        </authorList>
    </citation>
    <scope>NUCLEOTIDE SEQUENCE [LARGE SCALE GENOMIC DNA]</scope>
    <source>
        <strain evidence="13">ATCC 43989 / DSM 5975 / JCM 20966 / LMG 6465 / NBRC 14845 / NCIMB 13405 / ORS 571</strain>
    </source>
</reference>
<reference evidence="12 13" key="4">
    <citation type="journal article" date="2009" name="Appl. Environ. Microbiol.">
        <title>Comparative genome-wide transcriptional profiling of Azorhizobium caulinodans ORS571 grown under free-living and symbiotic conditions.</title>
        <authorList>
            <person name="Tsukada S."/>
            <person name="Aono T."/>
            <person name="Akiba N."/>
            <person name="Lee KB."/>
            <person name="Liu CT."/>
            <person name="Toyazaki H."/>
            <person name="Oyaizu H."/>
        </authorList>
    </citation>
    <scope>NUCLEOTIDE SEQUENCE [LARGE SCALE GENOMIC DNA]</scope>
    <source>
        <strain evidence="13">ATCC 43989 / DSM 5975 / JCM 20966 / LMG 6465 / NBRC 14845 / NCIMB 13405 / ORS 571</strain>
    </source>
</reference>
<dbReference type="InterPro" id="IPR006037">
    <property type="entry name" value="RCK_C"/>
</dbReference>
<evidence type="ECO:0000313" key="12">
    <source>
        <dbReference type="EMBL" id="BAF87570.1"/>
    </source>
</evidence>
<feature type="transmembrane region" description="Helical" evidence="10">
    <location>
        <begin position="366"/>
        <end position="389"/>
    </location>
</feature>
<accession>A8HY37</accession>
<evidence type="ECO:0000256" key="6">
    <source>
        <dbReference type="ARBA" id="ARBA00022692"/>
    </source>
</evidence>